<dbReference type="STRING" id="163359.A9R16_02155"/>
<name>A0A1C2FYX9_9GAMM</name>
<dbReference type="GO" id="GO:0016020">
    <property type="term" value="C:membrane"/>
    <property type="evidence" value="ECO:0007669"/>
    <property type="project" value="InterPro"/>
</dbReference>
<protein>
    <submittedName>
        <fullName evidence="1">Uncharacterized protein</fullName>
    </submittedName>
</protein>
<keyword evidence="2" id="KW-1185">Reference proteome</keyword>
<gene>
    <name evidence="1" type="ORF">C4900_02485</name>
</gene>
<proteinExistence type="predicted"/>
<reference evidence="1 2" key="1">
    <citation type="submission" date="2018-02" db="EMBL/GenBank/DDBJ databases">
        <title>Insights into the biology of acidophilic members of the Acidiferrobacteraceae family derived from comparative genomic analyses.</title>
        <authorList>
            <person name="Issotta F."/>
            <person name="Thyssen C."/>
            <person name="Mena C."/>
            <person name="Moya A."/>
            <person name="Bellenberg S."/>
            <person name="Sproer C."/>
            <person name="Covarrubias P.C."/>
            <person name="Sand W."/>
            <person name="Quatrini R."/>
            <person name="Vera M."/>
        </authorList>
    </citation>
    <scope>NUCLEOTIDE SEQUENCE [LARGE SCALE GENOMIC DNA]</scope>
    <source>
        <strain evidence="2">m-1</strain>
    </source>
</reference>
<comment type="caution">
    <text evidence="1">The sequence shown here is derived from an EMBL/GenBank/DDBJ whole genome shotgun (WGS) entry which is preliminary data.</text>
</comment>
<dbReference type="Proteomes" id="UP000253250">
    <property type="component" value="Unassembled WGS sequence"/>
</dbReference>
<dbReference type="InterPro" id="IPR008457">
    <property type="entry name" value="Cu-R_CopD_dom"/>
</dbReference>
<organism evidence="1 2">
    <name type="scientific">Acidiferrobacter thiooxydans</name>
    <dbReference type="NCBI Taxonomy" id="163359"/>
    <lineage>
        <taxon>Bacteria</taxon>
        <taxon>Pseudomonadati</taxon>
        <taxon>Pseudomonadota</taxon>
        <taxon>Gammaproteobacteria</taxon>
        <taxon>Acidiferrobacterales</taxon>
        <taxon>Acidiferrobacteraceae</taxon>
        <taxon>Acidiferrobacter</taxon>
    </lineage>
</organism>
<dbReference type="RefSeq" id="WP_065971687.1">
    <property type="nucleotide sequence ID" value="NZ_CP080624.1"/>
</dbReference>
<dbReference type="EMBL" id="PSYR01000001">
    <property type="protein sequence ID" value="RCN59494.1"/>
    <property type="molecule type" value="Genomic_DNA"/>
</dbReference>
<evidence type="ECO:0000313" key="2">
    <source>
        <dbReference type="Proteomes" id="UP000253250"/>
    </source>
</evidence>
<dbReference type="Pfam" id="PF05425">
    <property type="entry name" value="CopD"/>
    <property type="match status" value="1"/>
</dbReference>
<accession>A0A1C2FYX9</accession>
<evidence type="ECO:0000313" key="1">
    <source>
        <dbReference type="EMBL" id="RCN59494.1"/>
    </source>
</evidence>
<sequence>MSYLIAIHGLLAMLWVGGMFFAYMILRPAAQPLEAAHRLPLWARTFGRFFPWVWAAVVLLPASGYYLAIARFGGMAALPPYVNIMQALGVIMILLYLHLFFAPYRRLRQGVGSGDLVKAGHALTQIRRLVAINMGLGLITIFVALVGAN</sequence>
<dbReference type="AlphaFoldDB" id="A0A1C2FYX9"/>
<dbReference type="OrthoDB" id="8419862at2"/>